<evidence type="ECO:0000256" key="2">
    <source>
        <dbReference type="SAM" id="SignalP"/>
    </source>
</evidence>
<protein>
    <submittedName>
        <fullName evidence="4">Protein involved in gliding motility SprA</fullName>
    </submittedName>
</protein>
<dbReference type="RefSeq" id="WP_241974227.1">
    <property type="nucleotide sequence ID" value="NZ_SMGI01000002.1"/>
</dbReference>
<feature type="signal peptide" evidence="2">
    <location>
        <begin position="1"/>
        <end position="32"/>
    </location>
</feature>
<name>A0A4V2PTR5_9FLAO</name>
<dbReference type="NCBIfam" id="TIGR04189">
    <property type="entry name" value="surface_SprA"/>
    <property type="match status" value="1"/>
</dbReference>
<accession>A0A4V2PTR5</accession>
<feature type="region of interest" description="Disordered" evidence="1">
    <location>
        <begin position="1938"/>
        <end position="1969"/>
    </location>
</feature>
<organism evidence="4 5">
    <name type="scientific">Winogradskyella wandonensis</name>
    <dbReference type="NCBI Taxonomy" id="1442586"/>
    <lineage>
        <taxon>Bacteria</taxon>
        <taxon>Pseudomonadati</taxon>
        <taxon>Bacteroidota</taxon>
        <taxon>Flavobacteriia</taxon>
        <taxon>Flavobacteriales</taxon>
        <taxon>Flavobacteriaceae</taxon>
        <taxon>Winogradskyella</taxon>
    </lineage>
</organism>
<evidence type="ECO:0000259" key="3">
    <source>
        <dbReference type="Pfam" id="PF14349"/>
    </source>
</evidence>
<feature type="compositionally biased region" description="Low complexity" evidence="1">
    <location>
        <begin position="1944"/>
        <end position="1962"/>
    </location>
</feature>
<proteinExistence type="predicted"/>
<feature type="domain" description="Gliding motility protein SprA N-terminal" evidence="3">
    <location>
        <begin position="1143"/>
        <end position="1640"/>
    </location>
</feature>
<dbReference type="InterPro" id="IPR025684">
    <property type="entry name" value="SprA_N_dom"/>
</dbReference>
<evidence type="ECO:0000313" key="4">
    <source>
        <dbReference type="EMBL" id="TCK67571.1"/>
    </source>
</evidence>
<dbReference type="Proteomes" id="UP000295714">
    <property type="component" value="Unassembled WGS sequence"/>
</dbReference>
<gene>
    <name evidence="4" type="ORF">DFQ05_1349</name>
</gene>
<keyword evidence="5" id="KW-1185">Reference proteome</keyword>
<feature type="chain" id="PRO_5020494473" evidence="2">
    <location>
        <begin position="33"/>
        <end position="2429"/>
    </location>
</feature>
<dbReference type="Pfam" id="PF14349">
    <property type="entry name" value="SprA_N"/>
    <property type="match status" value="2"/>
</dbReference>
<reference evidence="4 5" key="1">
    <citation type="journal article" date="2015" name="Stand. Genomic Sci.">
        <title>Genomic Encyclopedia of Bacterial and Archaeal Type Strains, Phase III: the genomes of soil and plant-associated and newly described type strains.</title>
        <authorList>
            <person name="Whitman W.B."/>
            <person name="Woyke T."/>
            <person name="Klenk H.P."/>
            <person name="Zhou Y."/>
            <person name="Lilburn T.G."/>
            <person name="Beck B.J."/>
            <person name="De Vos P."/>
            <person name="Vandamme P."/>
            <person name="Eisen J.A."/>
            <person name="Garrity G."/>
            <person name="Hugenholtz P."/>
            <person name="Kyrpides N.C."/>
        </authorList>
    </citation>
    <scope>NUCLEOTIDE SEQUENCE [LARGE SCALE GENOMIC DNA]</scope>
    <source>
        <strain evidence="4 5">CECT 8445</strain>
    </source>
</reference>
<dbReference type="InterPro" id="IPR026377">
    <property type="entry name" value="Cell_surface_SprA"/>
</dbReference>
<sequence length="2429" mass="274343">MNTTTAINSFSVIKLRYCLVLLSFLCFGVSWAQTNPTQQDSTKTTFTFGDIKLPKLGSIESKYTYDPVLDRYIYNEKFGKFNVNYPLILTREQFQKLVQRERLNAYYKEKIDATSGLKEGSEEGQKNLLPDFYVNNDFFETIFGGNTISVVPQGSVDIDLGILFSQQDNPTFTPRNRSNFTFDFDQRISMSLTGTVGTRLQVNAQYDTERTFDFQNLVKLEYTPTEDDIIQKIEVGNVNMPLNSSLISGAQSLFGVKTQLQFGKTTVTAVFSEQQSESRSVTAQGGGTLEEFEFFARDYDENRHFFLAQYFEEDYDRAMLTYPYINNNIQITRIEVWVTNRNNQTQNVRNIVALQDLGESDDIGLDNPPAGFVNVPTGSLPDNGNNDFDPTNIGGAGSLLTENVRDITNVESGINVPVNEGFDYGILESARQLQQGQDYQLNTQLGYISLNQRLLNDEVLAVAFQYTVGGQVFQVGEFANDGVNATDVTINQGNGNQIVNNQSLVLKMLKSAVTAVEEPIWDLMMKNIYDTGAFQLSQQDFRLNIFYTEASPLNYITPAEGQSSFGVDINGNVIDSNNPPPPEDLIENNSLIQLLYVDRLNFNGDPQEGGDGFFDFVPGQTVLVQNGKIIFTKVQPFGRYLFDVLDNDGNSLNNETDYNDPNSYNPNQAKYVYDLLYKSTKTQALNDAEKNKFQIKGRYQNSGSGGGIPIPFNAARGSVRVTANGQLLVEGVDYVVNYAAGRVEILDESLKASNTPISVDVENNALFGQQTRRFTGINVEHQFNENFLLGGTLLNLNERPITQKANFDSEPINNTIFGINGNYATEVPFFTRLVNKLPNIDTDVPSNFSVRGEFAYLAPGAPKGTDFNGEATAYIDDFEGTQGNIDLLSPFAWNLSSRPIDLNGDGAPDPEDDIGLENGFGRALLNWYSIDPIFYGPQRPSEITDDDVSDLYTRRVFIREIFPEIDLVQGQQAVINTLDLAYYPTERGPYNFDPNAANGQPLNPNNSWAGITRQITSTDFEQANVEYIEFWIQDPYLDNPTNPGGKLTINLGNISEDVLKDGKKQFENGLPEDGDISFLQNISAQTPYAVPQTQSLIYTFGTTGQERINQDVGYDGYDDAEEIDFVNQLGNQGIIPSGLDFGPDPSLDNYRYFLNTEGNIFERYRQYNGFEGNTPDEFSQTNRGNTTQPDVEDINRDNTMNTINSYYEYEIDITPSALNPNNTLINDVKVAPVTLPNGTTRDVTWYQFRLPISEPTRAIGGISDIRSVRFARMYLTDFTEQTVLRFASLDLVRSDWRRFTQPLSNNTTATNEPEFNVAIIGIQENDGNYVIPPGVRREELNNNNNVIRQNEQSLVLEACDLQETDGRGVFKNISLDMRQYKKLRMFLHAESQENEPLQDGELVAFIRLGNDFTENFYQVELPLINSDLIQSGSTSLERQIWPEENEINIPLEFFQEIKSRGISNQTLANADPTYYDVINGELAELPSLEFPVGGIQNQRVAIKGNPNFGNIRVLMVGLKHSGLNRTPVCGEVWFNELRMSDLENEGGWAAVMSMDTNFADFANVSASGKRSTIGFGGIEQNPNERSREDVIGFDVTTNLQLGQLLPKKWGINLPLNYIHSEELITPQFDAFYNDLTLESRVAAAQSAEEAEQIERQSETYTKRRSINFIGVKKNRTSDKPKRFYDVENLTFNYSNNKIESRDFEIERALQQNVRAGVNYNYAFNPKKIEPFKKNDSLFTGKYWKILKDFNFNLLPTNFSVTTDVNRDFNSQKFREVALAGNNIGIEEVFRRNYTFDFQYAINYNLTDALSFNYTANNNNIVRNYFIDDRLNGRQDPELDIWDGFFDVGDPNIQNQQLLVNYELPLNKIPILSFLKSTYTYNSNFTWQKGSDLNLNFEATDQDGNVTGVFNLGNTIQNANTHTLNTTLNMESLYKELGVKKASNSRRNTSRRTSGGNRNTSNNPALPKKKTVGRKIGNAFLDVVTMVKRVNINYVENNGTFLPGYLNTPGFVGTLKPTLGFTFGSQRDIRQRVAQNGWLTIFPEFNQQYTENTDKRLDFTANLEPMRDLKIDLIGSRNYQENTAQNFRALDSDNDGLSDAYEELINNSFGNFNISTSLIRTAFSKSDANQSATFDDFRANRLIVANRLARDFYGNTTFPTDADGFPIGFSKNSQQVLLPSFLSAYHGTDAEDVSLGAFRDIPIPNWQLKYTGLMKLPWFKKNFKRFSLQHGYRSTYSINQFRTNLDFNPSNPNEVNQAGDFKNETLFSSINLEESFSPLIRIEATMKNSLQVTAEVRTSRLLLLSFDNNLMTEEQSKEYTLGLGYRIKNVKLFKKLSGNRGGNVASDLNLTLDANVRDNLTIIRYLDLENNQITAGQTIWGAKFNAQYDLNRNLTGIFFFDYSFSDFAISTSFPQTSIRSGFTLRYNFGN</sequence>
<dbReference type="EMBL" id="SMGI01000002">
    <property type="protein sequence ID" value="TCK67571.1"/>
    <property type="molecule type" value="Genomic_DNA"/>
</dbReference>
<keyword evidence="2" id="KW-0732">Signal</keyword>
<feature type="domain" description="Gliding motility protein SprA N-terminal" evidence="3">
    <location>
        <begin position="60"/>
        <end position="447"/>
    </location>
</feature>
<evidence type="ECO:0000256" key="1">
    <source>
        <dbReference type="SAM" id="MobiDB-lite"/>
    </source>
</evidence>
<comment type="caution">
    <text evidence="4">The sequence shown here is derived from an EMBL/GenBank/DDBJ whole genome shotgun (WGS) entry which is preliminary data.</text>
</comment>
<evidence type="ECO:0000313" key="5">
    <source>
        <dbReference type="Proteomes" id="UP000295714"/>
    </source>
</evidence>